<reference evidence="14" key="1">
    <citation type="submission" date="2023-04" db="EMBL/GenBank/DDBJ databases">
        <title>Genomic characterization of faba bean (Vicia faba) microsymbionts in Mexican soils.</title>
        <authorList>
            <person name="Rivera Orduna F.N."/>
            <person name="Guevara-Luna J."/>
            <person name="Yan J."/>
            <person name="Arroyo-Herrera I."/>
            <person name="Li Y."/>
            <person name="Vasquez-Murrieta M.S."/>
            <person name="Wang E.T."/>
        </authorList>
    </citation>
    <scope>NUCLEOTIDE SEQUENCE</scope>
    <source>
        <strain evidence="14">CH26</strain>
    </source>
</reference>
<evidence type="ECO:0000256" key="7">
    <source>
        <dbReference type="ARBA" id="ARBA00022694"/>
    </source>
</evidence>
<dbReference type="GO" id="GO:0052381">
    <property type="term" value="F:tRNA dimethylallyltransferase activity"/>
    <property type="evidence" value="ECO:0007669"/>
    <property type="project" value="UniProtKB-EC"/>
</dbReference>
<dbReference type="Gene3D" id="1.10.287.890">
    <property type="entry name" value="Crystal structure of tRNA isopentenylpyrophosphate transferase (bh2366) domain"/>
    <property type="match status" value="1"/>
</dbReference>
<dbReference type="FunFam" id="1.10.20.140:FF:000001">
    <property type="entry name" value="tRNA dimethylallyltransferase"/>
    <property type="match status" value="1"/>
</dbReference>
<evidence type="ECO:0000256" key="3">
    <source>
        <dbReference type="ARBA" id="ARBA00005842"/>
    </source>
</evidence>
<evidence type="ECO:0000256" key="2">
    <source>
        <dbReference type="ARBA" id="ARBA00003213"/>
    </source>
</evidence>
<comment type="similarity">
    <text evidence="3">Belongs to the IPP transferase family.</text>
</comment>
<evidence type="ECO:0000256" key="8">
    <source>
        <dbReference type="ARBA" id="ARBA00022741"/>
    </source>
</evidence>
<evidence type="ECO:0000313" key="15">
    <source>
        <dbReference type="Proteomes" id="UP001268610"/>
    </source>
</evidence>
<comment type="cofactor">
    <cofactor evidence="1">
        <name>Mg(2+)</name>
        <dbReference type="ChEBI" id="CHEBI:18420"/>
    </cofactor>
</comment>
<evidence type="ECO:0000313" key="14">
    <source>
        <dbReference type="EMBL" id="MDR9778289.1"/>
    </source>
</evidence>
<dbReference type="GO" id="GO:0005524">
    <property type="term" value="F:ATP binding"/>
    <property type="evidence" value="ECO:0007669"/>
    <property type="project" value="UniProtKB-KW"/>
</dbReference>
<dbReference type="EMBL" id="JAVLSF010000660">
    <property type="protein sequence ID" value="MDR9778289.1"/>
    <property type="molecule type" value="Genomic_DNA"/>
</dbReference>
<feature type="non-terminal residue" evidence="14">
    <location>
        <position position="144"/>
    </location>
</feature>
<evidence type="ECO:0000256" key="5">
    <source>
        <dbReference type="ARBA" id="ARBA00017477"/>
    </source>
</evidence>
<comment type="catalytic activity">
    <reaction evidence="13">
        <text>adenosine(37) in tRNA + dimethylallyl diphosphate = N(6)-dimethylallyladenosine(37) in tRNA + diphosphate</text>
        <dbReference type="Rhea" id="RHEA:26482"/>
        <dbReference type="Rhea" id="RHEA-COMP:10162"/>
        <dbReference type="Rhea" id="RHEA-COMP:10375"/>
        <dbReference type="ChEBI" id="CHEBI:33019"/>
        <dbReference type="ChEBI" id="CHEBI:57623"/>
        <dbReference type="ChEBI" id="CHEBI:74411"/>
        <dbReference type="ChEBI" id="CHEBI:74415"/>
        <dbReference type="EC" id="2.5.1.75"/>
    </reaction>
</comment>
<keyword evidence="10" id="KW-0460">Magnesium</keyword>
<sequence length="144" mass="17055">MGMADNLPAADDTIRQHIEQQANEHGWESIHQQLQQVDPRAAMRFRPTDKQRVLRALEVYQLTGRSISDLHDEQQKQLNPTYRFELYALMPDRALLHQTIEKRLEQMWRIGFLDEVITLREKYQLHGGLPSMRAVGYRQAWDFL</sequence>
<comment type="caution">
    <text evidence="14">The sequence shown here is derived from an EMBL/GenBank/DDBJ whole genome shotgun (WGS) entry which is preliminary data.</text>
</comment>
<gene>
    <name evidence="14" type="ORF">RJJ65_37760</name>
</gene>
<protein>
    <recommendedName>
        <fullName evidence="5">tRNA dimethylallyltransferase</fullName>
        <ecNumber evidence="4">2.5.1.75</ecNumber>
    </recommendedName>
    <alternativeName>
        <fullName evidence="11">Dimethylallyl diphosphate:tRNA dimethylallyltransferase</fullName>
    </alternativeName>
    <alternativeName>
        <fullName evidence="12">Isopentenyl-diphosphate:tRNA isopentenyltransferase</fullName>
    </alternativeName>
</protein>
<keyword evidence="9" id="KW-0067">ATP-binding</keyword>
<evidence type="ECO:0000256" key="10">
    <source>
        <dbReference type="ARBA" id="ARBA00022842"/>
    </source>
</evidence>
<evidence type="ECO:0000256" key="11">
    <source>
        <dbReference type="ARBA" id="ARBA00030358"/>
    </source>
</evidence>
<keyword evidence="8" id="KW-0547">Nucleotide-binding</keyword>
<keyword evidence="7" id="KW-0819">tRNA processing</keyword>
<keyword evidence="6 14" id="KW-0808">Transferase</keyword>
<name>A0AAJ2LRZ8_9HYPH</name>
<dbReference type="Pfam" id="PF01715">
    <property type="entry name" value="IPPT"/>
    <property type="match status" value="1"/>
</dbReference>
<dbReference type="AlphaFoldDB" id="A0AAJ2LRZ8"/>
<accession>A0AAJ2LRZ8</accession>
<evidence type="ECO:0000256" key="9">
    <source>
        <dbReference type="ARBA" id="ARBA00022840"/>
    </source>
</evidence>
<dbReference type="Gene3D" id="1.10.20.140">
    <property type="match status" value="1"/>
</dbReference>
<organism evidence="14 15">
    <name type="scientific">Rhizobium hidalgonense</name>
    <dbReference type="NCBI Taxonomy" id="1538159"/>
    <lineage>
        <taxon>Bacteria</taxon>
        <taxon>Pseudomonadati</taxon>
        <taxon>Pseudomonadota</taxon>
        <taxon>Alphaproteobacteria</taxon>
        <taxon>Hyphomicrobiales</taxon>
        <taxon>Rhizobiaceae</taxon>
        <taxon>Rhizobium/Agrobacterium group</taxon>
        <taxon>Rhizobium</taxon>
    </lineage>
</organism>
<proteinExistence type="inferred from homology"/>
<evidence type="ECO:0000256" key="12">
    <source>
        <dbReference type="ARBA" id="ARBA00030893"/>
    </source>
</evidence>
<evidence type="ECO:0000256" key="4">
    <source>
        <dbReference type="ARBA" id="ARBA00012665"/>
    </source>
</evidence>
<evidence type="ECO:0000256" key="1">
    <source>
        <dbReference type="ARBA" id="ARBA00001946"/>
    </source>
</evidence>
<dbReference type="GO" id="GO:0008033">
    <property type="term" value="P:tRNA processing"/>
    <property type="evidence" value="ECO:0007669"/>
    <property type="project" value="UniProtKB-KW"/>
</dbReference>
<dbReference type="EC" id="2.5.1.75" evidence="4"/>
<evidence type="ECO:0000256" key="13">
    <source>
        <dbReference type="ARBA" id="ARBA00049563"/>
    </source>
</evidence>
<evidence type="ECO:0000256" key="6">
    <source>
        <dbReference type="ARBA" id="ARBA00022679"/>
    </source>
</evidence>
<dbReference type="Proteomes" id="UP001268610">
    <property type="component" value="Unassembled WGS sequence"/>
</dbReference>
<comment type="function">
    <text evidence="2">Catalyzes the transfer of a dimethylallyl group onto the adenine at position 37 in tRNAs that read codons beginning with uridine, leading to the formation of N6-(dimethylallyl)adenosine (i(6)A).</text>
</comment>